<keyword evidence="6" id="KW-0732">Signal</keyword>
<dbReference type="Proteomes" id="UP000305948">
    <property type="component" value="Unassembled WGS sequence"/>
</dbReference>
<evidence type="ECO:0000313" key="8">
    <source>
        <dbReference type="Proteomes" id="UP000305948"/>
    </source>
</evidence>
<reference evidence="7 8" key="1">
    <citation type="journal article" date="2019" name="Nat. Ecol. Evol.">
        <title>Megaphylogeny resolves global patterns of mushroom evolution.</title>
        <authorList>
            <person name="Varga T."/>
            <person name="Krizsan K."/>
            <person name="Foldi C."/>
            <person name="Dima B."/>
            <person name="Sanchez-Garcia M."/>
            <person name="Sanchez-Ramirez S."/>
            <person name="Szollosi G.J."/>
            <person name="Szarkandi J.G."/>
            <person name="Papp V."/>
            <person name="Albert L."/>
            <person name="Andreopoulos W."/>
            <person name="Angelini C."/>
            <person name="Antonin V."/>
            <person name="Barry K.W."/>
            <person name="Bougher N.L."/>
            <person name="Buchanan P."/>
            <person name="Buyck B."/>
            <person name="Bense V."/>
            <person name="Catcheside P."/>
            <person name="Chovatia M."/>
            <person name="Cooper J."/>
            <person name="Damon W."/>
            <person name="Desjardin D."/>
            <person name="Finy P."/>
            <person name="Geml J."/>
            <person name="Haridas S."/>
            <person name="Hughes K."/>
            <person name="Justo A."/>
            <person name="Karasinski D."/>
            <person name="Kautmanova I."/>
            <person name="Kiss B."/>
            <person name="Kocsube S."/>
            <person name="Kotiranta H."/>
            <person name="LaButti K.M."/>
            <person name="Lechner B.E."/>
            <person name="Liimatainen K."/>
            <person name="Lipzen A."/>
            <person name="Lukacs Z."/>
            <person name="Mihaltcheva S."/>
            <person name="Morgado L.N."/>
            <person name="Niskanen T."/>
            <person name="Noordeloos M.E."/>
            <person name="Ohm R.A."/>
            <person name="Ortiz-Santana B."/>
            <person name="Ovrebo C."/>
            <person name="Racz N."/>
            <person name="Riley R."/>
            <person name="Savchenko A."/>
            <person name="Shiryaev A."/>
            <person name="Soop K."/>
            <person name="Spirin V."/>
            <person name="Szebenyi C."/>
            <person name="Tomsovsky M."/>
            <person name="Tulloss R.E."/>
            <person name="Uehling J."/>
            <person name="Grigoriev I.V."/>
            <person name="Vagvolgyi C."/>
            <person name="Papp T."/>
            <person name="Martin F.M."/>
            <person name="Miettinen O."/>
            <person name="Hibbett D.S."/>
            <person name="Nagy L.G."/>
        </authorList>
    </citation>
    <scope>NUCLEOTIDE SEQUENCE [LARGE SCALE GENOMIC DNA]</scope>
    <source>
        <strain evidence="7 8">OMC1185</strain>
    </source>
</reference>
<evidence type="ECO:0000256" key="5">
    <source>
        <dbReference type="ARBA" id="ARBA00023157"/>
    </source>
</evidence>
<dbReference type="GO" id="GO:0009277">
    <property type="term" value="C:fungal-type cell wall"/>
    <property type="evidence" value="ECO:0007669"/>
    <property type="project" value="InterPro"/>
</dbReference>
<protein>
    <recommendedName>
        <fullName evidence="6">Hydrophobin</fullName>
    </recommendedName>
</protein>
<name>A0A5C3N1V1_9AGAM</name>
<proteinExistence type="inferred from homology"/>
<evidence type="ECO:0000256" key="3">
    <source>
        <dbReference type="ARBA" id="ARBA00022512"/>
    </source>
</evidence>
<keyword evidence="8" id="KW-1185">Reference proteome</keyword>
<evidence type="ECO:0000256" key="4">
    <source>
        <dbReference type="ARBA" id="ARBA00022525"/>
    </source>
</evidence>
<evidence type="ECO:0000313" key="7">
    <source>
        <dbReference type="EMBL" id="TFK51420.1"/>
    </source>
</evidence>
<keyword evidence="4 6" id="KW-0964">Secreted</keyword>
<dbReference type="InterPro" id="IPR001338">
    <property type="entry name" value="Class_I_Hydrophobin"/>
</dbReference>
<dbReference type="CDD" id="cd23507">
    <property type="entry name" value="hydrophobin_I"/>
    <property type="match status" value="1"/>
</dbReference>
<feature type="signal peptide" evidence="6">
    <location>
        <begin position="1"/>
        <end position="19"/>
    </location>
</feature>
<evidence type="ECO:0000256" key="2">
    <source>
        <dbReference type="ARBA" id="ARBA00010446"/>
    </source>
</evidence>
<dbReference type="Pfam" id="PF01185">
    <property type="entry name" value="Hydrophobin"/>
    <property type="match status" value="1"/>
</dbReference>
<accession>A0A5C3N1V1</accession>
<dbReference type="OrthoDB" id="4225815at2759"/>
<comment type="similarity">
    <text evidence="2 6">Belongs to the fungal hydrophobin family.</text>
</comment>
<dbReference type="EMBL" id="ML213511">
    <property type="protein sequence ID" value="TFK51420.1"/>
    <property type="molecule type" value="Genomic_DNA"/>
</dbReference>
<dbReference type="AlphaFoldDB" id="A0A5C3N1V1"/>
<feature type="chain" id="PRO_5023153067" description="Hydrophobin" evidence="6">
    <location>
        <begin position="20"/>
        <end position="109"/>
    </location>
</feature>
<sequence>MFSFAKVAVFAAIATLAVASPVPGNSGSCNTGPVQCCNSVTSASDPATAGLLGLLGVVVQDVTASIGLQCSPITALGLGGGASCSQAPVCCENNAAGGLVNIGCVPITL</sequence>
<gene>
    <name evidence="7" type="ORF">OE88DRAFT_1659430</name>
</gene>
<organism evidence="7 8">
    <name type="scientific">Heliocybe sulcata</name>
    <dbReference type="NCBI Taxonomy" id="5364"/>
    <lineage>
        <taxon>Eukaryota</taxon>
        <taxon>Fungi</taxon>
        <taxon>Dikarya</taxon>
        <taxon>Basidiomycota</taxon>
        <taxon>Agaricomycotina</taxon>
        <taxon>Agaricomycetes</taxon>
        <taxon>Gloeophyllales</taxon>
        <taxon>Gloeophyllaceae</taxon>
        <taxon>Heliocybe</taxon>
    </lineage>
</organism>
<evidence type="ECO:0000256" key="6">
    <source>
        <dbReference type="RuleBase" id="RU365009"/>
    </source>
</evidence>
<dbReference type="GO" id="GO:0005199">
    <property type="term" value="F:structural constituent of cell wall"/>
    <property type="evidence" value="ECO:0007669"/>
    <property type="project" value="InterPro"/>
</dbReference>
<comment type="subcellular location">
    <subcellularLocation>
        <location evidence="1 6">Secreted</location>
        <location evidence="1 6">Cell wall</location>
    </subcellularLocation>
</comment>
<keyword evidence="5 6" id="KW-1015">Disulfide bond</keyword>
<evidence type="ECO:0000256" key="1">
    <source>
        <dbReference type="ARBA" id="ARBA00004191"/>
    </source>
</evidence>
<keyword evidence="3 6" id="KW-0134">Cell wall</keyword>
<dbReference type="SMART" id="SM00075">
    <property type="entry name" value="HYDRO"/>
    <property type="match status" value="1"/>
</dbReference>